<dbReference type="PANTHER" id="PTHR10742:SF342">
    <property type="entry name" value="AMINE OXIDASE"/>
    <property type="match status" value="1"/>
</dbReference>
<dbReference type="InterPro" id="IPR002937">
    <property type="entry name" value="Amino_oxidase"/>
</dbReference>
<evidence type="ECO:0000259" key="7">
    <source>
        <dbReference type="Pfam" id="PF01593"/>
    </source>
</evidence>
<dbReference type="InterPro" id="IPR050281">
    <property type="entry name" value="Flavin_monoamine_oxidase"/>
</dbReference>
<dbReference type="GO" id="GO:0009851">
    <property type="term" value="P:auxin biosynthetic process"/>
    <property type="evidence" value="ECO:0007669"/>
    <property type="project" value="UniProtKB-KW"/>
</dbReference>
<dbReference type="Gene3D" id="3.90.660.10">
    <property type="match status" value="1"/>
</dbReference>
<evidence type="ECO:0000256" key="2">
    <source>
        <dbReference type="ARBA" id="ARBA00005833"/>
    </source>
</evidence>
<evidence type="ECO:0000256" key="6">
    <source>
        <dbReference type="ARBA" id="ARBA00047321"/>
    </source>
</evidence>
<dbReference type="SUPFAM" id="SSF51905">
    <property type="entry name" value="FAD/NAD(P)-binding domain"/>
    <property type="match status" value="1"/>
</dbReference>
<dbReference type="GO" id="GO:0001716">
    <property type="term" value="F:L-amino-acid oxidase activity"/>
    <property type="evidence" value="ECO:0007669"/>
    <property type="project" value="TreeGrafter"/>
</dbReference>
<dbReference type="Proteomes" id="UP000325291">
    <property type="component" value="Unassembled WGS sequence"/>
</dbReference>
<comment type="pathway">
    <text evidence="1">Plant hormone metabolism; auxin biosynthesis.</text>
</comment>
<dbReference type="EC" id="1.13.12.3" evidence="3"/>
<dbReference type="PROSITE" id="PS51318">
    <property type="entry name" value="TAT"/>
    <property type="match status" value="1"/>
</dbReference>
<evidence type="ECO:0000313" key="8">
    <source>
        <dbReference type="EMBL" id="KAA0916854.1"/>
    </source>
</evidence>
<dbReference type="PANTHER" id="PTHR10742">
    <property type="entry name" value="FLAVIN MONOAMINE OXIDASE"/>
    <property type="match status" value="1"/>
</dbReference>
<dbReference type="Pfam" id="PF01593">
    <property type="entry name" value="Amino_oxidase"/>
    <property type="match status" value="1"/>
</dbReference>
<protein>
    <recommendedName>
        <fullName evidence="4">Tryptophan 2-monooxygenase</fullName>
        <ecNumber evidence="3">1.13.12.3</ecNumber>
    </recommendedName>
</protein>
<dbReference type="Gene3D" id="1.20.1440.240">
    <property type="match status" value="1"/>
</dbReference>
<comment type="catalytic activity">
    <reaction evidence="6">
        <text>L-tryptophan + O2 = indole-3-acetamide + CO2 + H2O</text>
        <dbReference type="Rhea" id="RHEA:16165"/>
        <dbReference type="ChEBI" id="CHEBI:15377"/>
        <dbReference type="ChEBI" id="CHEBI:15379"/>
        <dbReference type="ChEBI" id="CHEBI:16031"/>
        <dbReference type="ChEBI" id="CHEBI:16526"/>
        <dbReference type="ChEBI" id="CHEBI:57912"/>
        <dbReference type="EC" id="1.13.12.3"/>
    </reaction>
</comment>
<dbReference type="InterPro" id="IPR006311">
    <property type="entry name" value="TAT_signal"/>
</dbReference>
<evidence type="ECO:0000313" key="9">
    <source>
        <dbReference type="Proteomes" id="UP000325291"/>
    </source>
</evidence>
<comment type="caution">
    <text evidence="8">The sequence shown here is derived from an EMBL/GenBank/DDBJ whole genome shotgun (WGS) entry which is preliminary data.</text>
</comment>
<sequence length="525" mass="57800">MIEMSRRRLLGMIGTVAGSTAMYNAMTAMGHAQPSSYSGPIQLDGAPQGTKILILGAGLAGMTAALEMRAAGYEVEVLEFREKAGGRCWTLRSGDTYTELGGATQNVDFADGNYINPGPWRLPHNHYAVIDYCRRLNVPLEPFVQTNYNAYVHRGDAFGGAPQRMKHILTDYRGHVSELLAKAVDQGKLDGMVTQEDREVLIESLRSFGVLNDKNAYVKSLQTSDYRGYDKQAGGGVGAAPIPSDPLDPSEVLQSRLWTMLATHETMNHHAPMFQPIGGMDGIAKGFEREVGDLITYNAKVVSLQQDDSGVTVTWEDTANGGATRTTTADYCVCTIPFSILGQIDHNLSSSLANVIWGMPYNGSTKVGLEFKRRFWEQDEDIYGGITYTDQAITQISYPSTGYLSDGPAVLLGGYTWRGADTFKFNAMQPAERIEWALRMGEKIHPQYREEFKAGVAVSWHKVPWVLGCSGIWEDRERDYEDAVAIDNRVVCAGEHLSYLPAWQEGAILSSLDAISRLHDKIING</sequence>
<evidence type="ECO:0000256" key="1">
    <source>
        <dbReference type="ARBA" id="ARBA00004814"/>
    </source>
</evidence>
<evidence type="ECO:0000256" key="3">
    <source>
        <dbReference type="ARBA" id="ARBA00012535"/>
    </source>
</evidence>
<dbReference type="Gene3D" id="3.50.50.60">
    <property type="entry name" value="FAD/NAD(P)-binding domain"/>
    <property type="match status" value="1"/>
</dbReference>
<reference evidence="8 9" key="1">
    <citation type="submission" date="2019-07" db="EMBL/GenBank/DDBJ databases">
        <title>Aquicoccus porphyridii gen. nov., sp. nov., isolated from a small marine red alga, Porphyridium marinum.</title>
        <authorList>
            <person name="Liu L."/>
        </authorList>
    </citation>
    <scope>NUCLEOTIDE SEQUENCE [LARGE SCALE GENOMIC DNA]</scope>
    <source>
        <strain evidence="8 9">L1 8-17</strain>
    </source>
</reference>
<keyword evidence="5" id="KW-0073">Auxin biosynthesis</keyword>
<organism evidence="8 9">
    <name type="scientific">Aquicoccus porphyridii</name>
    <dbReference type="NCBI Taxonomy" id="1852029"/>
    <lineage>
        <taxon>Bacteria</taxon>
        <taxon>Pseudomonadati</taxon>
        <taxon>Pseudomonadota</taxon>
        <taxon>Alphaproteobacteria</taxon>
        <taxon>Rhodobacterales</taxon>
        <taxon>Paracoccaceae</taxon>
        <taxon>Aquicoccus</taxon>
    </lineage>
</organism>
<feature type="domain" description="Amine oxidase" evidence="7">
    <location>
        <begin position="59"/>
        <end position="514"/>
    </location>
</feature>
<dbReference type="EMBL" id="VINQ01000004">
    <property type="protein sequence ID" value="KAA0916854.1"/>
    <property type="molecule type" value="Genomic_DNA"/>
</dbReference>
<keyword evidence="9" id="KW-1185">Reference proteome</keyword>
<evidence type="ECO:0000256" key="4">
    <source>
        <dbReference type="ARBA" id="ARBA00017871"/>
    </source>
</evidence>
<dbReference type="AlphaFoldDB" id="A0A5A9ZHX7"/>
<dbReference type="GO" id="GO:0009063">
    <property type="term" value="P:amino acid catabolic process"/>
    <property type="evidence" value="ECO:0007669"/>
    <property type="project" value="TreeGrafter"/>
</dbReference>
<proteinExistence type="inferred from homology"/>
<gene>
    <name evidence="8" type="ORF">FLO80_08555</name>
</gene>
<name>A0A5A9ZHX7_9RHOB</name>
<dbReference type="InterPro" id="IPR036188">
    <property type="entry name" value="FAD/NAD-bd_sf"/>
</dbReference>
<accession>A0A5A9ZHX7</accession>
<dbReference type="SUPFAM" id="SSF54373">
    <property type="entry name" value="FAD-linked reductases, C-terminal domain"/>
    <property type="match status" value="1"/>
</dbReference>
<evidence type="ECO:0000256" key="5">
    <source>
        <dbReference type="ARBA" id="ARBA00023070"/>
    </source>
</evidence>
<comment type="similarity">
    <text evidence="2">Belongs to the tryptophan 2-monooxygenase family.</text>
</comment>
<dbReference type="GO" id="GO:0050361">
    <property type="term" value="F:tryptophan 2-monooxygenase activity"/>
    <property type="evidence" value="ECO:0007669"/>
    <property type="project" value="UniProtKB-EC"/>
</dbReference>